<dbReference type="EMBL" id="BOSE01000006">
    <property type="protein sequence ID" value="GIP17648.1"/>
    <property type="molecule type" value="Genomic_DNA"/>
</dbReference>
<gene>
    <name evidence="1" type="ORF">J40TS1_32900</name>
</gene>
<dbReference type="RefSeq" id="WP_213517196.1">
    <property type="nucleotide sequence ID" value="NZ_BOSE01000006.1"/>
</dbReference>
<accession>A0A920CZM7</accession>
<dbReference type="Proteomes" id="UP000683139">
    <property type="component" value="Unassembled WGS sequence"/>
</dbReference>
<comment type="caution">
    <text evidence="1">The sequence shown here is derived from an EMBL/GenBank/DDBJ whole genome shotgun (WGS) entry which is preliminary data.</text>
</comment>
<name>A0A920CZM7_9BACL</name>
<evidence type="ECO:0000313" key="2">
    <source>
        <dbReference type="Proteomes" id="UP000683139"/>
    </source>
</evidence>
<dbReference type="AlphaFoldDB" id="A0A920CZM7"/>
<evidence type="ECO:0000313" key="1">
    <source>
        <dbReference type="EMBL" id="GIP17648.1"/>
    </source>
</evidence>
<proteinExistence type="predicted"/>
<sequence length="163" mass="18340">MSETTQGTKTKLSQWEALMLESLRGLGWSDDELIDRVMRQELPQDDSKFEFDYSGLAALANEQQETFISAVKDGYTIKYNTIRGIHSWILLTFKQDAQLMLEPPDAEAIYAELSDSEAKRLASVLSFGWQIKTVSRDAEQALTSGKQVEPGKQTYEIKPIAGN</sequence>
<protein>
    <submittedName>
        <fullName evidence="1">Uncharacterized protein</fullName>
    </submittedName>
</protein>
<keyword evidence="2" id="KW-1185">Reference proteome</keyword>
<organism evidence="1 2">
    <name type="scientific">Paenibacillus montaniterrae</name>
    <dbReference type="NCBI Taxonomy" id="429341"/>
    <lineage>
        <taxon>Bacteria</taxon>
        <taxon>Bacillati</taxon>
        <taxon>Bacillota</taxon>
        <taxon>Bacilli</taxon>
        <taxon>Bacillales</taxon>
        <taxon>Paenibacillaceae</taxon>
        <taxon>Paenibacillus</taxon>
    </lineage>
</organism>
<reference evidence="1" key="1">
    <citation type="submission" date="2021-03" db="EMBL/GenBank/DDBJ databases">
        <title>Antimicrobial resistance genes in bacteria isolated from Japanese honey, and their potential for conferring macrolide and lincosamide resistance in the American foulbrood pathogen Paenibacillus larvae.</title>
        <authorList>
            <person name="Okamoto M."/>
            <person name="Kumagai M."/>
            <person name="Kanamori H."/>
            <person name="Takamatsu D."/>
        </authorList>
    </citation>
    <scope>NUCLEOTIDE SEQUENCE</scope>
    <source>
        <strain evidence="1">J40TS1</strain>
    </source>
</reference>